<keyword evidence="10 14" id="KW-0472">Membrane</keyword>
<dbReference type="Pfam" id="PF06736">
    <property type="entry name" value="TMEM175"/>
    <property type="match status" value="1"/>
</dbReference>
<dbReference type="EMBL" id="VITW01000003">
    <property type="protein sequence ID" value="TWB78531.1"/>
    <property type="molecule type" value="Genomic_DNA"/>
</dbReference>
<evidence type="ECO:0000313" key="15">
    <source>
        <dbReference type="EMBL" id="TWB78531.1"/>
    </source>
</evidence>
<dbReference type="AlphaFoldDB" id="A0A560K5B1"/>
<comment type="subcellular location">
    <subcellularLocation>
        <location evidence="1">Membrane</location>
        <topology evidence="1">Multi-pass membrane protein</topology>
    </subcellularLocation>
</comment>
<gene>
    <name evidence="15" type="ORF">FBZ95_103372</name>
</gene>
<dbReference type="InterPro" id="IPR010617">
    <property type="entry name" value="TMEM175-like"/>
</dbReference>
<feature type="transmembrane region" description="Helical" evidence="14">
    <location>
        <begin position="134"/>
        <end position="156"/>
    </location>
</feature>
<dbReference type="Proteomes" id="UP000315914">
    <property type="component" value="Unassembled WGS sequence"/>
</dbReference>
<evidence type="ECO:0000256" key="9">
    <source>
        <dbReference type="ARBA" id="ARBA00023065"/>
    </source>
</evidence>
<keyword evidence="7" id="KW-0630">Potassium</keyword>
<evidence type="ECO:0000256" key="12">
    <source>
        <dbReference type="ARBA" id="ARBA00034430"/>
    </source>
</evidence>
<organism evidence="15 16">
    <name type="scientific">Bradyrhizobium sacchari</name>
    <dbReference type="NCBI Taxonomy" id="1399419"/>
    <lineage>
        <taxon>Bacteria</taxon>
        <taxon>Pseudomonadati</taxon>
        <taxon>Pseudomonadota</taxon>
        <taxon>Alphaproteobacteria</taxon>
        <taxon>Hyphomicrobiales</taxon>
        <taxon>Nitrobacteraceae</taxon>
        <taxon>Bradyrhizobium</taxon>
    </lineage>
</organism>
<feature type="region of interest" description="Disordered" evidence="13">
    <location>
        <begin position="1"/>
        <end position="23"/>
    </location>
</feature>
<dbReference type="GO" id="GO:0016020">
    <property type="term" value="C:membrane"/>
    <property type="evidence" value="ECO:0007669"/>
    <property type="project" value="UniProtKB-SubCell"/>
</dbReference>
<evidence type="ECO:0000256" key="14">
    <source>
        <dbReference type="SAM" id="Phobius"/>
    </source>
</evidence>
<keyword evidence="9" id="KW-0406">Ion transport</keyword>
<dbReference type="STRING" id="1399419.A5906_24615"/>
<accession>A0A560K5B1</accession>
<sequence>MLRPREKTVRSSSPKSAPGMSELKSDQFEMRRLESLSNTIFGVAMTLLAYDLPKAAVFTSAPGWSDLAQVYSGKLAGFALSFIIAGVFWISHHRRLARQPVGSRGMVILNLFFLLSIVLLPVTNGLYTNYAMSSAVAVLYGLHLTAIAGLNAWLWWTIVGSSVREMMPSLFPLLVFIPGTIVAAFAPRIAPFVWFIAFGGILIQRFYVAQGEAEV</sequence>
<comment type="caution">
    <text evidence="15">The sequence shown here is derived from an EMBL/GenBank/DDBJ whole genome shotgun (WGS) entry which is preliminary data.</text>
</comment>
<reference evidence="15 16" key="1">
    <citation type="submission" date="2019-06" db="EMBL/GenBank/DDBJ databases">
        <title>Genomic Encyclopedia of Type Strains, Phase IV (KMG-V): Genome sequencing to study the core and pangenomes of soil and plant-associated prokaryotes.</title>
        <authorList>
            <person name="Whitman W."/>
        </authorList>
    </citation>
    <scope>NUCLEOTIDE SEQUENCE [LARGE SCALE GENOMIC DNA]</scope>
    <source>
        <strain evidence="15 16">BR 10556</strain>
    </source>
</reference>
<feature type="transmembrane region" description="Helical" evidence="14">
    <location>
        <begin position="33"/>
        <end position="50"/>
    </location>
</feature>
<feature type="transmembrane region" description="Helical" evidence="14">
    <location>
        <begin position="168"/>
        <end position="186"/>
    </location>
</feature>
<dbReference type="GO" id="GO:0015252">
    <property type="term" value="F:proton channel activity"/>
    <property type="evidence" value="ECO:0007669"/>
    <property type="project" value="InterPro"/>
</dbReference>
<feature type="transmembrane region" description="Helical" evidence="14">
    <location>
        <begin position="192"/>
        <end position="208"/>
    </location>
</feature>
<keyword evidence="3" id="KW-0813">Transport</keyword>
<evidence type="ECO:0000256" key="2">
    <source>
        <dbReference type="ARBA" id="ARBA00006920"/>
    </source>
</evidence>
<protein>
    <submittedName>
        <fullName evidence="15">Putative membrane protein</fullName>
    </submittedName>
</protein>
<dbReference type="GO" id="GO:0005267">
    <property type="term" value="F:potassium channel activity"/>
    <property type="evidence" value="ECO:0007669"/>
    <property type="project" value="UniProtKB-KW"/>
</dbReference>
<keyword evidence="4" id="KW-0633">Potassium transport</keyword>
<keyword evidence="16" id="KW-1185">Reference proteome</keyword>
<evidence type="ECO:0000256" key="10">
    <source>
        <dbReference type="ARBA" id="ARBA00023136"/>
    </source>
</evidence>
<comment type="similarity">
    <text evidence="2">Belongs to the TMEM175 family.</text>
</comment>
<evidence type="ECO:0000256" key="6">
    <source>
        <dbReference type="ARBA" id="ARBA00022826"/>
    </source>
</evidence>
<evidence type="ECO:0000256" key="8">
    <source>
        <dbReference type="ARBA" id="ARBA00022989"/>
    </source>
</evidence>
<keyword evidence="5 14" id="KW-0812">Transmembrane</keyword>
<evidence type="ECO:0000256" key="1">
    <source>
        <dbReference type="ARBA" id="ARBA00004141"/>
    </source>
</evidence>
<evidence type="ECO:0000256" key="13">
    <source>
        <dbReference type="SAM" id="MobiDB-lite"/>
    </source>
</evidence>
<keyword evidence="11" id="KW-0407">Ion channel</keyword>
<keyword evidence="8 14" id="KW-1133">Transmembrane helix</keyword>
<keyword evidence="6" id="KW-0631">Potassium channel</keyword>
<feature type="transmembrane region" description="Helical" evidence="14">
    <location>
        <begin position="70"/>
        <end position="90"/>
    </location>
</feature>
<evidence type="ECO:0000256" key="5">
    <source>
        <dbReference type="ARBA" id="ARBA00022692"/>
    </source>
</evidence>
<proteinExistence type="inferred from homology"/>
<evidence type="ECO:0000256" key="3">
    <source>
        <dbReference type="ARBA" id="ARBA00022448"/>
    </source>
</evidence>
<evidence type="ECO:0000256" key="7">
    <source>
        <dbReference type="ARBA" id="ARBA00022958"/>
    </source>
</evidence>
<name>A0A560K5B1_9BRAD</name>
<comment type="catalytic activity">
    <reaction evidence="12">
        <text>K(+)(in) = K(+)(out)</text>
        <dbReference type="Rhea" id="RHEA:29463"/>
        <dbReference type="ChEBI" id="CHEBI:29103"/>
    </reaction>
</comment>
<evidence type="ECO:0000313" key="16">
    <source>
        <dbReference type="Proteomes" id="UP000315914"/>
    </source>
</evidence>
<evidence type="ECO:0000256" key="4">
    <source>
        <dbReference type="ARBA" id="ARBA00022538"/>
    </source>
</evidence>
<evidence type="ECO:0000256" key="11">
    <source>
        <dbReference type="ARBA" id="ARBA00023303"/>
    </source>
</evidence>
<feature type="transmembrane region" description="Helical" evidence="14">
    <location>
        <begin position="102"/>
        <end position="122"/>
    </location>
</feature>